<dbReference type="InterPro" id="IPR010432">
    <property type="entry name" value="RDD"/>
</dbReference>
<feature type="domain" description="RDD" evidence="7">
    <location>
        <begin position="14"/>
        <end position="128"/>
    </location>
</feature>
<dbReference type="InterPro" id="IPR051791">
    <property type="entry name" value="Pra-immunoreactive"/>
</dbReference>
<dbReference type="Pfam" id="PF06271">
    <property type="entry name" value="RDD"/>
    <property type="match status" value="1"/>
</dbReference>
<evidence type="ECO:0000313" key="9">
    <source>
        <dbReference type="Proteomes" id="UP000312102"/>
    </source>
</evidence>
<evidence type="ECO:0000256" key="1">
    <source>
        <dbReference type="ARBA" id="ARBA00004651"/>
    </source>
</evidence>
<evidence type="ECO:0000256" key="2">
    <source>
        <dbReference type="ARBA" id="ARBA00022475"/>
    </source>
</evidence>
<organism evidence="8 9">
    <name type="scientific">Candidatus Methylopumilus rimovensis</name>
    <dbReference type="NCBI Taxonomy" id="2588535"/>
    <lineage>
        <taxon>Bacteria</taxon>
        <taxon>Pseudomonadati</taxon>
        <taxon>Pseudomonadota</taxon>
        <taxon>Betaproteobacteria</taxon>
        <taxon>Nitrosomonadales</taxon>
        <taxon>Methylophilaceae</taxon>
        <taxon>Candidatus Methylopumilus</taxon>
    </lineage>
</organism>
<reference evidence="8 9" key="1">
    <citation type="journal article" date="2019" name="ISME J.">
        <title>Evolution in action: habitat transition from sediment to the pelagial leads to genome streamlining in Methylophilaceae.</title>
        <authorList>
            <person name="Salcher M."/>
            <person name="Schaefle D."/>
            <person name="Kaspar M."/>
            <person name="Neuenschwander S.M."/>
            <person name="Ghai R."/>
        </authorList>
    </citation>
    <scope>NUCLEOTIDE SEQUENCE [LARGE SCALE GENOMIC DNA]</scope>
    <source>
        <strain evidence="8 9">MMS-RI-1</strain>
    </source>
</reference>
<evidence type="ECO:0000256" key="6">
    <source>
        <dbReference type="SAM" id="Phobius"/>
    </source>
</evidence>
<comment type="subcellular location">
    <subcellularLocation>
        <location evidence="1">Cell membrane</location>
        <topology evidence="1">Multi-pass membrane protein</topology>
    </subcellularLocation>
</comment>
<name>A0AAE6KPL5_9PROT</name>
<sequence length="148" mass="17684">MNTKNPPLKRVYGSLVYELFALVPIWMIAGFIFIFFFDTFFGSYQKLIFQIYLWFIAGVYFTYCWTKSGQTLAMMVWKLKIISPHGSLTRKLAWRRYIYATLGTLMGGISFLWALTNKKNLYLHDQILNYYFIDVRFYKSSPSQQRRK</sequence>
<dbReference type="GO" id="GO:0005886">
    <property type="term" value="C:plasma membrane"/>
    <property type="evidence" value="ECO:0007669"/>
    <property type="project" value="UniProtKB-SubCell"/>
</dbReference>
<evidence type="ECO:0000256" key="5">
    <source>
        <dbReference type="ARBA" id="ARBA00023136"/>
    </source>
</evidence>
<protein>
    <submittedName>
        <fullName evidence="8">RDD family protein</fullName>
    </submittedName>
</protein>
<keyword evidence="3 6" id="KW-0812">Transmembrane</keyword>
<evidence type="ECO:0000256" key="3">
    <source>
        <dbReference type="ARBA" id="ARBA00022692"/>
    </source>
</evidence>
<gene>
    <name evidence="8" type="ORF">FIT61_06120</name>
</gene>
<dbReference type="PANTHER" id="PTHR36115">
    <property type="entry name" value="PROLINE-RICH ANTIGEN HOMOLOG-RELATED"/>
    <property type="match status" value="1"/>
</dbReference>
<dbReference type="EMBL" id="CP040986">
    <property type="protein sequence ID" value="QDD13994.1"/>
    <property type="molecule type" value="Genomic_DNA"/>
</dbReference>
<keyword evidence="9" id="KW-1185">Reference proteome</keyword>
<feature type="transmembrane region" description="Helical" evidence="6">
    <location>
        <begin position="97"/>
        <end position="115"/>
    </location>
</feature>
<dbReference type="PANTHER" id="PTHR36115:SF10">
    <property type="entry name" value="RDD DOMAIN-CONTAINING PROTEIN"/>
    <property type="match status" value="1"/>
</dbReference>
<dbReference type="AlphaFoldDB" id="A0AAE6KPL5"/>
<keyword evidence="5 6" id="KW-0472">Membrane</keyword>
<dbReference type="KEGG" id="mrk:FIT61_06120"/>
<dbReference type="Proteomes" id="UP000312102">
    <property type="component" value="Chromosome"/>
</dbReference>
<proteinExistence type="predicted"/>
<evidence type="ECO:0000256" key="4">
    <source>
        <dbReference type="ARBA" id="ARBA00022989"/>
    </source>
</evidence>
<evidence type="ECO:0000313" key="8">
    <source>
        <dbReference type="EMBL" id="QDD13994.1"/>
    </source>
</evidence>
<feature type="transmembrane region" description="Helical" evidence="6">
    <location>
        <begin position="12"/>
        <end position="35"/>
    </location>
</feature>
<keyword evidence="2" id="KW-1003">Cell membrane</keyword>
<evidence type="ECO:0000259" key="7">
    <source>
        <dbReference type="Pfam" id="PF06271"/>
    </source>
</evidence>
<dbReference type="RefSeq" id="WP_139883785.1">
    <property type="nucleotide sequence ID" value="NZ_CP040986.1"/>
</dbReference>
<feature type="transmembrane region" description="Helical" evidence="6">
    <location>
        <begin position="47"/>
        <end position="65"/>
    </location>
</feature>
<keyword evidence="4 6" id="KW-1133">Transmembrane helix</keyword>
<accession>A0AAE6KPL5</accession>